<dbReference type="Proteomes" id="UP000753961">
    <property type="component" value="Unassembled WGS sequence"/>
</dbReference>
<evidence type="ECO:0000313" key="1">
    <source>
        <dbReference type="EMBL" id="MBY5958486.1"/>
    </source>
</evidence>
<reference evidence="1" key="1">
    <citation type="submission" date="2021-06" db="EMBL/GenBank/DDBJ databases">
        <title>44 bacteria genomes isolated from Dapeng, Shenzhen.</title>
        <authorList>
            <person name="Zheng W."/>
            <person name="Yu S."/>
            <person name="Huang Y."/>
        </authorList>
    </citation>
    <scope>NUCLEOTIDE SEQUENCE</scope>
    <source>
        <strain evidence="1">DP5N28-2</strain>
    </source>
</reference>
<dbReference type="Pfam" id="PF14066">
    <property type="entry name" value="DUF4256"/>
    <property type="match status" value="1"/>
</dbReference>
<sequence length="191" mass="22104">MAGISKKELTPDQTDKLLQSLKARFESNRHRHKAIQWEDIEKKLNSAESVQKLWSLHQMEETGGEPDVVGYDKEKDEFLYFDCAPESPQGRRSLCYDQNALESRKKFKPESSAMERAAEMGIEVVTEDQYRDYQNVGPFDTKTSSWVKTPNEIRELGGAIFGDYRFGRVFIYHNGAESYYKSRGFRGVLRV</sequence>
<proteinExistence type="predicted"/>
<accession>A0A953HXK5</accession>
<gene>
    <name evidence="1" type="ORF">KUV50_10105</name>
</gene>
<dbReference type="RefSeq" id="WP_222580026.1">
    <property type="nucleotide sequence ID" value="NZ_JAHVHU010000009.1"/>
</dbReference>
<protein>
    <submittedName>
        <fullName evidence="1">DUF4256 domain-containing protein</fullName>
    </submittedName>
</protein>
<keyword evidence="2" id="KW-1185">Reference proteome</keyword>
<evidence type="ECO:0000313" key="2">
    <source>
        <dbReference type="Proteomes" id="UP000753961"/>
    </source>
</evidence>
<comment type="caution">
    <text evidence="1">The sequence shown here is derived from an EMBL/GenBank/DDBJ whole genome shotgun (WGS) entry which is preliminary data.</text>
</comment>
<dbReference type="AlphaFoldDB" id="A0A953HXK5"/>
<dbReference type="InterPro" id="IPR025352">
    <property type="entry name" value="DUF4256"/>
</dbReference>
<organism evidence="1 2">
    <name type="scientific">Membranihabitans marinus</name>
    <dbReference type="NCBI Taxonomy" id="1227546"/>
    <lineage>
        <taxon>Bacteria</taxon>
        <taxon>Pseudomonadati</taxon>
        <taxon>Bacteroidota</taxon>
        <taxon>Saprospiria</taxon>
        <taxon>Saprospirales</taxon>
        <taxon>Saprospiraceae</taxon>
        <taxon>Membranihabitans</taxon>
    </lineage>
</organism>
<dbReference type="EMBL" id="JAHVHU010000009">
    <property type="protein sequence ID" value="MBY5958486.1"/>
    <property type="molecule type" value="Genomic_DNA"/>
</dbReference>
<name>A0A953HXK5_9BACT</name>